<dbReference type="Pfam" id="PF04055">
    <property type="entry name" value="Radical_SAM"/>
    <property type="match status" value="1"/>
</dbReference>
<evidence type="ECO:0000256" key="4">
    <source>
        <dbReference type="ARBA" id="ARBA00023014"/>
    </source>
</evidence>
<evidence type="ECO:0000256" key="1">
    <source>
        <dbReference type="ARBA" id="ARBA00022691"/>
    </source>
</evidence>
<evidence type="ECO:0000256" key="3">
    <source>
        <dbReference type="ARBA" id="ARBA00023004"/>
    </source>
</evidence>
<dbReference type="PROSITE" id="PS51918">
    <property type="entry name" value="RADICAL_SAM"/>
    <property type="match status" value="1"/>
</dbReference>
<feature type="domain" description="Radical SAM core" evidence="5">
    <location>
        <begin position="11"/>
        <end position="224"/>
    </location>
</feature>
<sequence length="278" mass="30487">MSAVAQAIASGAISGRLWFYSNYHCNLQCSYCLTESGPRVERRELGHDAVLERAREAEELGFTAFGVTGGEPFIREDMPGLVAELGRRRPTTVLSNGTLFNARRLRALEPLADLPVHVQISLDHPDPVENDAMRGPENFRRVLDAIPRLVERGIGVRIATTLEDPGAVDPEERERLCELHRSLGIPDEDHVVRPIVHRGRAVTNELGVLAGFEQLEPELTLTADGAFYSPFGPTVRGGRLDTDLLVSRATAPLRRPAEALLRVAEALPEGHDASLGIR</sequence>
<dbReference type="InterPro" id="IPR058240">
    <property type="entry name" value="rSAM_sf"/>
</dbReference>
<dbReference type="GO" id="GO:0003824">
    <property type="term" value="F:catalytic activity"/>
    <property type="evidence" value="ECO:0007669"/>
    <property type="project" value="InterPro"/>
</dbReference>
<name>A0A6J4RA50_9ACTN</name>
<dbReference type="InterPro" id="IPR007197">
    <property type="entry name" value="rSAM"/>
</dbReference>
<dbReference type="GO" id="GO:0051536">
    <property type="term" value="F:iron-sulfur cluster binding"/>
    <property type="evidence" value="ECO:0007669"/>
    <property type="project" value="UniProtKB-KW"/>
</dbReference>
<dbReference type="SUPFAM" id="SSF102114">
    <property type="entry name" value="Radical SAM enzymes"/>
    <property type="match status" value="1"/>
</dbReference>
<dbReference type="PANTHER" id="PTHR11228">
    <property type="entry name" value="RADICAL SAM DOMAIN PROTEIN"/>
    <property type="match status" value="1"/>
</dbReference>
<gene>
    <name evidence="6" type="ORF">AVDCRST_MAG13-257</name>
</gene>
<keyword evidence="3" id="KW-0408">Iron</keyword>
<dbReference type="GO" id="GO:0046872">
    <property type="term" value="F:metal ion binding"/>
    <property type="evidence" value="ECO:0007669"/>
    <property type="project" value="UniProtKB-KW"/>
</dbReference>
<evidence type="ECO:0000313" key="6">
    <source>
        <dbReference type="EMBL" id="CAA9468436.1"/>
    </source>
</evidence>
<organism evidence="6">
    <name type="scientific">uncultured Solirubrobacteraceae bacterium</name>
    <dbReference type="NCBI Taxonomy" id="1162706"/>
    <lineage>
        <taxon>Bacteria</taxon>
        <taxon>Bacillati</taxon>
        <taxon>Actinomycetota</taxon>
        <taxon>Thermoleophilia</taxon>
        <taxon>Solirubrobacterales</taxon>
        <taxon>Solirubrobacteraceae</taxon>
        <taxon>environmental samples</taxon>
    </lineage>
</organism>
<keyword evidence="4" id="KW-0411">Iron-sulfur</keyword>
<dbReference type="AlphaFoldDB" id="A0A6J4RA50"/>
<dbReference type="InterPro" id="IPR050377">
    <property type="entry name" value="Radical_SAM_PqqE_MftC-like"/>
</dbReference>
<dbReference type="Gene3D" id="3.20.20.70">
    <property type="entry name" value="Aldolase class I"/>
    <property type="match status" value="1"/>
</dbReference>
<accession>A0A6J4RA50</accession>
<reference evidence="6" key="1">
    <citation type="submission" date="2020-02" db="EMBL/GenBank/DDBJ databases">
        <authorList>
            <person name="Meier V. D."/>
        </authorList>
    </citation>
    <scope>NUCLEOTIDE SEQUENCE</scope>
    <source>
        <strain evidence="6">AVDCRST_MAG13</strain>
    </source>
</reference>
<dbReference type="SFLD" id="SFLDS00029">
    <property type="entry name" value="Radical_SAM"/>
    <property type="match status" value="1"/>
</dbReference>
<proteinExistence type="predicted"/>
<dbReference type="CDD" id="cd01335">
    <property type="entry name" value="Radical_SAM"/>
    <property type="match status" value="1"/>
</dbReference>
<protein>
    <recommendedName>
        <fullName evidence="5">Radical SAM core domain-containing protein</fullName>
    </recommendedName>
</protein>
<evidence type="ECO:0000259" key="5">
    <source>
        <dbReference type="PROSITE" id="PS51918"/>
    </source>
</evidence>
<dbReference type="InterPro" id="IPR013785">
    <property type="entry name" value="Aldolase_TIM"/>
</dbReference>
<keyword evidence="1" id="KW-0949">S-adenosyl-L-methionine</keyword>
<dbReference type="SFLD" id="SFLDG01067">
    <property type="entry name" value="SPASM/twitch_domain_containing"/>
    <property type="match status" value="1"/>
</dbReference>
<evidence type="ECO:0000256" key="2">
    <source>
        <dbReference type="ARBA" id="ARBA00022723"/>
    </source>
</evidence>
<keyword evidence="2" id="KW-0479">Metal-binding</keyword>
<dbReference type="PANTHER" id="PTHR11228:SF22">
    <property type="entry name" value="PEPTIDE BIOSYNTHESIS PROTEIN YYDG-RELATED"/>
    <property type="match status" value="1"/>
</dbReference>
<dbReference type="EMBL" id="CADCVO010000038">
    <property type="protein sequence ID" value="CAA9468436.1"/>
    <property type="molecule type" value="Genomic_DNA"/>
</dbReference>